<feature type="compositionally biased region" description="Polar residues" evidence="1">
    <location>
        <begin position="24"/>
        <end position="38"/>
    </location>
</feature>
<feature type="compositionally biased region" description="Low complexity" evidence="1">
    <location>
        <begin position="12"/>
        <end position="23"/>
    </location>
</feature>
<dbReference type="AlphaFoldDB" id="A0ABD3NYL1"/>
<feature type="region of interest" description="Disordered" evidence="1">
    <location>
        <begin position="1"/>
        <end position="46"/>
    </location>
</feature>
<keyword evidence="4" id="KW-1185">Reference proteome</keyword>
<feature type="transmembrane region" description="Helical" evidence="2">
    <location>
        <begin position="346"/>
        <end position="367"/>
    </location>
</feature>
<comment type="caution">
    <text evidence="3">The sequence shown here is derived from an EMBL/GenBank/DDBJ whole genome shotgun (WGS) entry which is preliminary data.</text>
</comment>
<evidence type="ECO:0000313" key="4">
    <source>
        <dbReference type="Proteomes" id="UP001530400"/>
    </source>
</evidence>
<keyword evidence="2" id="KW-1133">Transmembrane helix</keyword>
<feature type="region of interest" description="Disordered" evidence="1">
    <location>
        <begin position="109"/>
        <end position="211"/>
    </location>
</feature>
<sequence>MSHGAVYETTPNNFNLNSSSSGSERPTTSHFPLSTLSPRLSRHQHRTAAAAAAATSNRTRAASHDIILNINDVLPSYNNELAERIDSITEDEVRSFQSGGLFVVSPMRSRAHTSPRMQLGELSGDNSSSEDDTVSIRPQAHDLQDRDEMIRNRANTCPEAEEDESTSVPLPVAASPARRSHSAIVTTTSPPPTTTSPTPTPRAIPTTTTTTTARPTNHCIFRHQNLLRTLMLLSLYLTLSYTWHYDLQFRYKSVEINDGLNDYWTGGGLLSLNTEEGGVKERLLLGDSNALAVESTSALSTSEGVESEKKKRRPNLSHARSLDSITMGKKNARRNFVESKNTWSKLAWGMVCIGFMIPIVEAGWGEVRRYWRLRRRVVSGSVHDL</sequence>
<feature type="compositionally biased region" description="Basic and acidic residues" evidence="1">
    <location>
        <begin position="139"/>
        <end position="151"/>
    </location>
</feature>
<name>A0ABD3NYL1_9STRA</name>
<dbReference type="EMBL" id="JALLPJ020000876">
    <property type="protein sequence ID" value="KAL3780739.1"/>
    <property type="molecule type" value="Genomic_DNA"/>
</dbReference>
<dbReference type="Proteomes" id="UP001530400">
    <property type="component" value="Unassembled WGS sequence"/>
</dbReference>
<reference evidence="3 4" key="1">
    <citation type="submission" date="2024-10" db="EMBL/GenBank/DDBJ databases">
        <title>Updated reference genomes for cyclostephanoid diatoms.</title>
        <authorList>
            <person name="Roberts W.R."/>
            <person name="Alverson A.J."/>
        </authorList>
    </citation>
    <scope>NUCLEOTIDE SEQUENCE [LARGE SCALE GENOMIC DNA]</scope>
    <source>
        <strain evidence="3 4">AJA010-31</strain>
    </source>
</reference>
<feature type="compositionally biased region" description="Pro residues" evidence="1">
    <location>
        <begin position="189"/>
        <end position="202"/>
    </location>
</feature>
<keyword evidence="2" id="KW-0812">Transmembrane</keyword>
<evidence type="ECO:0000256" key="2">
    <source>
        <dbReference type="SAM" id="Phobius"/>
    </source>
</evidence>
<protein>
    <submittedName>
        <fullName evidence="3">Uncharacterized protein</fullName>
    </submittedName>
</protein>
<evidence type="ECO:0000256" key="1">
    <source>
        <dbReference type="SAM" id="MobiDB-lite"/>
    </source>
</evidence>
<evidence type="ECO:0000313" key="3">
    <source>
        <dbReference type="EMBL" id="KAL3780739.1"/>
    </source>
</evidence>
<accession>A0ABD3NYL1</accession>
<proteinExistence type="predicted"/>
<keyword evidence="2" id="KW-0472">Membrane</keyword>
<organism evidence="3 4">
    <name type="scientific">Cyclotella atomus</name>
    <dbReference type="NCBI Taxonomy" id="382360"/>
    <lineage>
        <taxon>Eukaryota</taxon>
        <taxon>Sar</taxon>
        <taxon>Stramenopiles</taxon>
        <taxon>Ochrophyta</taxon>
        <taxon>Bacillariophyta</taxon>
        <taxon>Coscinodiscophyceae</taxon>
        <taxon>Thalassiosirophycidae</taxon>
        <taxon>Stephanodiscales</taxon>
        <taxon>Stephanodiscaceae</taxon>
        <taxon>Cyclotella</taxon>
    </lineage>
</organism>
<gene>
    <name evidence="3" type="ORF">ACHAWO_005526</name>
</gene>